<organism evidence="3 4">
    <name type="scientific">Leeuwenhoekiella aestuarii</name>
    <dbReference type="NCBI Taxonomy" id="2249426"/>
    <lineage>
        <taxon>Bacteria</taxon>
        <taxon>Pseudomonadati</taxon>
        <taxon>Bacteroidota</taxon>
        <taxon>Flavobacteriia</taxon>
        <taxon>Flavobacteriales</taxon>
        <taxon>Flavobacteriaceae</taxon>
        <taxon>Leeuwenhoekiella</taxon>
    </lineage>
</organism>
<keyword evidence="1" id="KW-0732">Signal</keyword>
<feature type="domain" description="Copper-binding protein MbnP-like" evidence="2">
    <location>
        <begin position="36"/>
        <end position="235"/>
    </location>
</feature>
<evidence type="ECO:0000256" key="1">
    <source>
        <dbReference type="SAM" id="SignalP"/>
    </source>
</evidence>
<comment type="caution">
    <text evidence="3">The sequence shown here is derived from an EMBL/GenBank/DDBJ whole genome shotgun (WGS) entry which is preliminary data.</text>
</comment>
<evidence type="ECO:0000313" key="3">
    <source>
        <dbReference type="EMBL" id="RXG14265.1"/>
    </source>
</evidence>
<protein>
    <recommendedName>
        <fullName evidence="2">Copper-binding protein MbnP-like domain-containing protein</fullName>
    </recommendedName>
</protein>
<reference evidence="3 4" key="1">
    <citation type="submission" date="2018-07" db="EMBL/GenBank/DDBJ databases">
        <title>Leeuwenhoekiella genomics.</title>
        <authorList>
            <person name="Tahon G."/>
            <person name="Willems A."/>
        </authorList>
    </citation>
    <scope>NUCLEOTIDE SEQUENCE [LARGE SCALE GENOMIC DNA]</scope>
    <source>
        <strain evidence="3 4">R-50232</strain>
    </source>
</reference>
<keyword evidence="4" id="KW-1185">Reference proteome</keyword>
<evidence type="ECO:0000313" key="4">
    <source>
        <dbReference type="Proteomes" id="UP000289821"/>
    </source>
</evidence>
<accession>A0A4Q0NSY7</accession>
<name>A0A4Q0NSY7_9FLAO</name>
<dbReference type="EMBL" id="QOVI01000004">
    <property type="protein sequence ID" value="RXG14265.1"/>
    <property type="molecule type" value="Genomic_DNA"/>
</dbReference>
<dbReference type="RefSeq" id="WP_128761670.1">
    <property type="nucleotide sequence ID" value="NZ_QOVI01000004.1"/>
</dbReference>
<feature type="signal peptide" evidence="1">
    <location>
        <begin position="1"/>
        <end position="20"/>
    </location>
</feature>
<dbReference type="Proteomes" id="UP000289821">
    <property type="component" value="Unassembled WGS sequence"/>
</dbReference>
<proteinExistence type="predicted"/>
<evidence type="ECO:0000259" key="2">
    <source>
        <dbReference type="Pfam" id="PF20243"/>
    </source>
</evidence>
<dbReference type="Pfam" id="PF20243">
    <property type="entry name" value="MbnP"/>
    <property type="match status" value="1"/>
</dbReference>
<gene>
    <name evidence="3" type="ORF">DSM04_104373</name>
</gene>
<dbReference type="OrthoDB" id="1422031at2"/>
<dbReference type="InterPro" id="IPR046863">
    <property type="entry name" value="MbnP-like_dom"/>
</dbReference>
<feature type="chain" id="PRO_5020477614" description="Copper-binding protein MbnP-like domain-containing protein" evidence="1">
    <location>
        <begin position="21"/>
        <end position="267"/>
    </location>
</feature>
<sequence length="267" mass="29169">MKINYISILVLLIISLSSCSSDDDAISTDLTAASPGELAITFDNQVGDTDFVLNQEFTINSQTVTLNQLRYWVSNVSLINDQGEVIVIDDSYFLIEETDAISIQDGAYEYPATKRETITLSGVPAGNYTGISYAIGIDSKYNDNLSLQAGELSQLNGMTNISWMWHTSYIFTAIKGKIVNSESVLKLETGLNDSYRELTLNFDQALVVNASDTSDLLIKADITGMLQGVDFTETPVIGASTPEAMNLMADNFQNATFSLEKATDENL</sequence>
<dbReference type="PROSITE" id="PS51257">
    <property type="entry name" value="PROKAR_LIPOPROTEIN"/>
    <property type="match status" value="1"/>
</dbReference>
<dbReference type="AlphaFoldDB" id="A0A4Q0NSY7"/>